<feature type="region of interest" description="Disordered" evidence="1">
    <location>
        <begin position="1"/>
        <end position="26"/>
    </location>
</feature>
<evidence type="ECO:0000313" key="2">
    <source>
        <dbReference type="EMBL" id="KNC48471.1"/>
    </source>
</evidence>
<evidence type="ECO:0000256" key="1">
    <source>
        <dbReference type="SAM" id="MobiDB-lite"/>
    </source>
</evidence>
<proteinExistence type="predicted"/>
<keyword evidence="3" id="KW-1185">Reference proteome</keyword>
<feature type="region of interest" description="Disordered" evidence="1">
    <location>
        <begin position="212"/>
        <end position="334"/>
    </location>
</feature>
<evidence type="ECO:0000313" key="3">
    <source>
        <dbReference type="Proteomes" id="UP000054408"/>
    </source>
</evidence>
<organism evidence="2 3">
    <name type="scientific">Thecamonas trahens ATCC 50062</name>
    <dbReference type="NCBI Taxonomy" id="461836"/>
    <lineage>
        <taxon>Eukaryota</taxon>
        <taxon>Apusozoa</taxon>
        <taxon>Apusomonadida</taxon>
        <taxon>Apusomonadidae</taxon>
        <taxon>Thecamonas</taxon>
    </lineage>
</organism>
<name>A0A0L0D8R2_THETB</name>
<feature type="compositionally biased region" description="Polar residues" evidence="1">
    <location>
        <begin position="117"/>
        <end position="132"/>
    </location>
</feature>
<reference evidence="2 3" key="1">
    <citation type="submission" date="2010-05" db="EMBL/GenBank/DDBJ databases">
        <title>The Genome Sequence of Thecamonas trahens ATCC 50062.</title>
        <authorList>
            <consortium name="The Broad Institute Genome Sequencing Platform"/>
            <person name="Russ C."/>
            <person name="Cuomo C."/>
            <person name="Shea T."/>
            <person name="Young S.K."/>
            <person name="Zeng Q."/>
            <person name="Koehrsen M."/>
            <person name="Haas B."/>
            <person name="Borodovsky M."/>
            <person name="Guigo R."/>
            <person name="Alvarado L."/>
            <person name="Berlin A."/>
            <person name="Bochicchio J."/>
            <person name="Borenstein D."/>
            <person name="Chapman S."/>
            <person name="Chen Z."/>
            <person name="Freedman E."/>
            <person name="Gellesch M."/>
            <person name="Goldberg J."/>
            <person name="Griggs A."/>
            <person name="Gujja S."/>
            <person name="Heilman E."/>
            <person name="Heiman D."/>
            <person name="Hepburn T."/>
            <person name="Howarth C."/>
            <person name="Jen D."/>
            <person name="Larson L."/>
            <person name="Mehta T."/>
            <person name="Park D."/>
            <person name="Pearson M."/>
            <person name="Roberts A."/>
            <person name="Saif S."/>
            <person name="Shenoy N."/>
            <person name="Sisk P."/>
            <person name="Stolte C."/>
            <person name="Sykes S."/>
            <person name="Thomson T."/>
            <person name="Walk T."/>
            <person name="White J."/>
            <person name="Yandava C."/>
            <person name="Burger G."/>
            <person name="Gray M.W."/>
            <person name="Holland P.W.H."/>
            <person name="King N."/>
            <person name="Lang F.B.F."/>
            <person name="Roger A.J."/>
            <person name="Ruiz-Trillo I."/>
            <person name="Lander E."/>
            <person name="Nusbaum C."/>
        </authorList>
    </citation>
    <scope>NUCLEOTIDE SEQUENCE [LARGE SCALE GENOMIC DNA]</scope>
    <source>
        <strain evidence="2 3">ATCC 50062</strain>
    </source>
</reference>
<gene>
    <name evidence="2" type="ORF">AMSG_04919</name>
</gene>
<protein>
    <submittedName>
        <fullName evidence="2">Uncharacterized protein</fullName>
    </submittedName>
</protein>
<dbReference type="Proteomes" id="UP000054408">
    <property type="component" value="Unassembled WGS sequence"/>
</dbReference>
<accession>A0A0L0D8R2</accession>
<dbReference type="AlphaFoldDB" id="A0A0L0D8R2"/>
<feature type="compositionally biased region" description="Basic and acidic residues" evidence="1">
    <location>
        <begin position="271"/>
        <end position="282"/>
    </location>
</feature>
<sequence length="379" mass="40811">MAGHGNGSGWNRNGRREDGGGRSMPVHLRPRKALHVDAPAGLFETQMPRGGIGRSLNYSSIAGYNVLLNAYEDPRQEARALEYEARQPRRGRKAFAMPRTNPLGADLDAPPERSHAGSRSSGYYADTSSSGRTGARPGGHGPVRSRSQAGFRATPSGAAPLLGQAVSELGPPVPRSASRNEPLNPYAKSSYKYKYQAQAYNPLTHTYTDPSLQAASAAAESDARRRKAESWQAHRSQASPERARRRKMGISTRDSSSVPGSILAPAPPAADRVRHSAYDPKSSRWRAGPPQPAKTRPQPLLQSAGVSSALRELPPRRRSSRPAPPQASKALHHQSTIASVLAYSDAPMSAQELASYARPSRKTGPREVDRGYSILAHDG</sequence>
<feature type="region of interest" description="Disordered" evidence="1">
    <location>
        <begin position="83"/>
        <end position="185"/>
    </location>
</feature>
<feature type="region of interest" description="Disordered" evidence="1">
    <location>
        <begin position="354"/>
        <end position="379"/>
    </location>
</feature>
<dbReference type="RefSeq" id="XP_013758583.1">
    <property type="nucleotide sequence ID" value="XM_013903129.1"/>
</dbReference>
<dbReference type="EMBL" id="GL349451">
    <property type="protein sequence ID" value="KNC48471.1"/>
    <property type="molecule type" value="Genomic_DNA"/>
</dbReference>
<dbReference type="GeneID" id="25564433"/>